<feature type="domain" description="ABC3 transporter permease C-terminal" evidence="9">
    <location>
        <begin position="301"/>
        <end position="430"/>
    </location>
</feature>
<gene>
    <name evidence="12" type="primary">lolE</name>
    <name evidence="11" type="ORF">IFDJLNFL_0809</name>
    <name evidence="12" type="ORF">MTDSW087_01613</name>
</gene>
<comment type="subcellular location">
    <subcellularLocation>
        <location evidence="1">Cell membrane</location>
        <topology evidence="1">Multi-pass membrane protein</topology>
    </subcellularLocation>
</comment>
<feature type="transmembrane region" description="Helical" evidence="8">
    <location>
        <begin position="49"/>
        <end position="75"/>
    </location>
</feature>
<dbReference type="InterPro" id="IPR011925">
    <property type="entry name" value="LolCE_TM"/>
</dbReference>
<dbReference type="Proteomes" id="UP000401717">
    <property type="component" value="Unassembled WGS sequence"/>
</dbReference>
<accession>A0A564FVX4</accession>
<keyword evidence="4" id="KW-1003">Cell membrane</keyword>
<feature type="transmembrane region" description="Helical" evidence="8">
    <location>
        <begin position="403"/>
        <end position="420"/>
    </location>
</feature>
<feature type="transmembrane region" description="Helical" evidence="8">
    <location>
        <begin position="298"/>
        <end position="322"/>
    </location>
</feature>
<reference evidence="11" key="3">
    <citation type="submission" date="2021-08" db="EMBL/GenBank/DDBJ databases">
        <authorList>
            <person name="Tani A."/>
            <person name="Ola A."/>
            <person name="Ogura Y."/>
            <person name="Katsura K."/>
            <person name="Hayashi T."/>
        </authorList>
    </citation>
    <scope>NUCLEOTIDE SEQUENCE</scope>
    <source>
        <strain evidence="11">DSM 22415</strain>
    </source>
</reference>
<keyword evidence="7 8" id="KW-0472">Membrane</keyword>
<comment type="similarity">
    <text evidence="2">Belongs to the ABC-4 integral membrane protein family. LolC/E subfamily.</text>
</comment>
<evidence type="ECO:0000259" key="10">
    <source>
        <dbReference type="Pfam" id="PF12704"/>
    </source>
</evidence>
<dbReference type="PANTHER" id="PTHR30489:SF0">
    <property type="entry name" value="LIPOPROTEIN-RELEASING SYSTEM TRANSMEMBRANE PROTEIN LOLE"/>
    <property type="match status" value="1"/>
</dbReference>
<dbReference type="GO" id="GO:0044874">
    <property type="term" value="P:lipoprotein localization to outer membrane"/>
    <property type="evidence" value="ECO:0007669"/>
    <property type="project" value="TreeGrafter"/>
</dbReference>
<dbReference type="AlphaFoldDB" id="A0A564FVX4"/>
<feature type="domain" description="MacB-like periplasmic core" evidence="10">
    <location>
        <begin position="55"/>
        <end position="267"/>
    </location>
</feature>
<proteinExistence type="inferred from homology"/>
<evidence type="ECO:0000256" key="5">
    <source>
        <dbReference type="ARBA" id="ARBA00022692"/>
    </source>
</evidence>
<dbReference type="InterPro" id="IPR003838">
    <property type="entry name" value="ABC3_permease_C"/>
</dbReference>
<keyword evidence="6 8" id="KW-1133">Transmembrane helix</keyword>
<keyword evidence="12" id="KW-0449">Lipoprotein</keyword>
<evidence type="ECO:0000256" key="8">
    <source>
        <dbReference type="SAM" id="Phobius"/>
    </source>
</evidence>
<dbReference type="OrthoDB" id="9808461at2"/>
<protein>
    <submittedName>
        <fullName evidence="12">Lipoprotein-releasing system transmembrane protein LolE</fullName>
    </submittedName>
</protein>
<evidence type="ECO:0000256" key="7">
    <source>
        <dbReference type="ARBA" id="ARBA00023136"/>
    </source>
</evidence>
<evidence type="ECO:0000256" key="3">
    <source>
        <dbReference type="ARBA" id="ARBA00022448"/>
    </source>
</evidence>
<keyword evidence="3" id="KW-0813">Transport</keyword>
<evidence type="ECO:0000313" key="11">
    <source>
        <dbReference type="EMBL" id="GJD54930.1"/>
    </source>
</evidence>
<dbReference type="PANTHER" id="PTHR30489">
    <property type="entry name" value="LIPOPROTEIN-RELEASING SYSTEM TRANSMEMBRANE PROTEIN LOLE"/>
    <property type="match status" value="1"/>
</dbReference>
<evidence type="ECO:0000256" key="1">
    <source>
        <dbReference type="ARBA" id="ARBA00004651"/>
    </source>
</evidence>
<dbReference type="EMBL" id="BPQI01000017">
    <property type="protein sequence ID" value="GJD54930.1"/>
    <property type="molecule type" value="Genomic_DNA"/>
</dbReference>
<dbReference type="InterPro" id="IPR051447">
    <property type="entry name" value="Lipoprotein-release_system"/>
</dbReference>
<evidence type="ECO:0000256" key="6">
    <source>
        <dbReference type="ARBA" id="ARBA00022989"/>
    </source>
</evidence>
<evidence type="ECO:0000313" key="12">
    <source>
        <dbReference type="EMBL" id="VUF11928.1"/>
    </source>
</evidence>
<dbReference type="Pfam" id="PF12704">
    <property type="entry name" value="MacB_PCD"/>
    <property type="match status" value="1"/>
</dbReference>
<dbReference type="RefSeq" id="WP_144762737.1">
    <property type="nucleotide sequence ID" value="NZ_BPQI01000017.1"/>
</dbReference>
<dbReference type="GO" id="GO:0098797">
    <property type="term" value="C:plasma membrane protein complex"/>
    <property type="evidence" value="ECO:0007669"/>
    <property type="project" value="TreeGrafter"/>
</dbReference>
<dbReference type="EMBL" id="CABFVH010000007">
    <property type="protein sequence ID" value="VUF11928.1"/>
    <property type="molecule type" value="Genomic_DNA"/>
</dbReference>
<name>A0A564FVX4_9HYPH</name>
<evidence type="ECO:0000256" key="4">
    <source>
        <dbReference type="ARBA" id="ARBA00022475"/>
    </source>
</evidence>
<dbReference type="Pfam" id="PF02687">
    <property type="entry name" value="FtsX"/>
    <property type="match status" value="1"/>
</dbReference>
<feature type="transmembrane region" description="Helical" evidence="8">
    <location>
        <begin position="343"/>
        <end position="370"/>
    </location>
</feature>
<organism evidence="12 13">
    <name type="scientific">Methylobacterium dankookense</name>
    <dbReference type="NCBI Taxonomy" id="560405"/>
    <lineage>
        <taxon>Bacteria</taxon>
        <taxon>Pseudomonadati</taxon>
        <taxon>Pseudomonadota</taxon>
        <taxon>Alphaproteobacteria</taxon>
        <taxon>Hyphomicrobiales</taxon>
        <taxon>Methylobacteriaceae</taxon>
        <taxon>Methylobacterium</taxon>
    </lineage>
</organism>
<dbReference type="Proteomes" id="UP001055303">
    <property type="component" value="Unassembled WGS sequence"/>
</dbReference>
<evidence type="ECO:0000313" key="14">
    <source>
        <dbReference type="Proteomes" id="UP001055303"/>
    </source>
</evidence>
<evidence type="ECO:0000313" key="13">
    <source>
        <dbReference type="Proteomes" id="UP000401717"/>
    </source>
</evidence>
<dbReference type="InterPro" id="IPR025857">
    <property type="entry name" value="MacB_PCD"/>
</dbReference>
<keyword evidence="5 8" id="KW-0812">Transmembrane</keyword>
<reference evidence="12 13" key="1">
    <citation type="submission" date="2019-06" db="EMBL/GenBank/DDBJ databases">
        <authorList>
            <person name="Rodrigo-Torres L."/>
            <person name="Arahal R. D."/>
            <person name="Lucena T."/>
        </authorList>
    </citation>
    <scope>NUCLEOTIDE SEQUENCE [LARGE SCALE GENOMIC DNA]</scope>
    <source>
        <strain evidence="12 13">SW08-7</strain>
    </source>
</reference>
<dbReference type="GO" id="GO:0042953">
    <property type="term" value="P:lipoprotein transport"/>
    <property type="evidence" value="ECO:0007669"/>
    <property type="project" value="InterPro"/>
</dbReference>
<sequence length="437" mass="46775">MGAGATETTPAWKRRLAALAPRPGATAPFALFEWIIAGRYLRARRRGGGVSVVAFFSVLGIALGVATLIIVLSVMNGFRSELLSKIVGINGHVFATPIDRTFTDYADLSDRLSKVAGVRAAIPLVEGQAFASSPYGGSGVLVRGIRAEDLDAMAAVSKSIRGGTLADFGDGSGVLIGRRLADSLGLQAGDTITLSTPKGSTTPFGTAPRTKSYAVKAIFEIGMTEFDSTFVFMPLAESQAFFNKEGDVTMIEIYIDHPDEVAAMREPLEMAAERPILFTDWRQRNRTFFGALEVERNVMFLILSLIVVVATLNIVSGLILLVRDKSSDIAILRTMGATPGTIMRVFLINGALIGLVGTLAGLVLGVVITLNIKPIQRVLFPGAWDPTVRFLAEIPAQMNTGEVVVVVVTAFLLSLVATLYPSWRAARLDPVQALRYG</sequence>
<evidence type="ECO:0000256" key="2">
    <source>
        <dbReference type="ARBA" id="ARBA00005236"/>
    </source>
</evidence>
<reference evidence="11" key="2">
    <citation type="journal article" date="2021" name="Front. Microbiol.">
        <title>Comprehensive Comparative Genomics and Phenotyping of Methylobacterium Species.</title>
        <authorList>
            <person name="Alessa O."/>
            <person name="Ogura Y."/>
            <person name="Fujitani Y."/>
            <person name="Takami H."/>
            <person name="Hayashi T."/>
            <person name="Sahin N."/>
            <person name="Tani A."/>
        </authorList>
    </citation>
    <scope>NUCLEOTIDE SEQUENCE</scope>
    <source>
        <strain evidence="11">DSM 22415</strain>
    </source>
</reference>
<dbReference type="NCBIfam" id="TIGR02212">
    <property type="entry name" value="lolCE"/>
    <property type="match status" value="1"/>
</dbReference>
<evidence type="ECO:0000259" key="9">
    <source>
        <dbReference type="Pfam" id="PF02687"/>
    </source>
</evidence>
<keyword evidence="14" id="KW-1185">Reference proteome</keyword>